<keyword evidence="1" id="KW-0812">Transmembrane</keyword>
<dbReference type="Proteomes" id="UP001363622">
    <property type="component" value="Unassembled WGS sequence"/>
</dbReference>
<keyword evidence="1" id="KW-0472">Membrane</keyword>
<dbReference type="EMBL" id="JBBPHU010000014">
    <property type="protein sequence ID" value="KAK7510321.1"/>
    <property type="molecule type" value="Genomic_DNA"/>
</dbReference>
<name>A0ABR1K9X7_9PEZI</name>
<accession>A0ABR1K9X7</accession>
<feature type="transmembrane region" description="Helical" evidence="1">
    <location>
        <begin position="54"/>
        <end position="73"/>
    </location>
</feature>
<protein>
    <submittedName>
        <fullName evidence="2">Uncharacterized protein</fullName>
    </submittedName>
</protein>
<comment type="caution">
    <text evidence="2">The sequence shown here is derived from an EMBL/GenBank/DDBJ whole genome shotgun (WGS) entry which is preliminary data.</text>
</comment>
<organism evidence="2 3">
    <name type="scientific">Phyllosticta citriasiana</name>
    <dbReference type="NCBI Taxonomy" id="595635"/>
    <lineage>
        <taxon>Eukaryota</taxon>
        <taxon>Fungi</taxon>
        <taxon>Dikarya</taxon>
        <taxon>Ascomycota</taxon>
        <taxon>Pezizomycotina</taxon>
        <taxon>Dothideomycetes</taxon>
        <taxon>Dothideomycetes incertae sedis</taxon>
        <taxon>Botryosphaeriales</taxon>
        <taxon>Phyllostictaceae</taxon>
        <taxon>Phyllosticta</taxon>
    </lineage>
</organism>
<evidence type="ECO:0000313" key="3">
    <source>
        <dbReference type="Proteomes" id="UP001363622"/>
    </source>
</evidence>
<keyword evidence="3" id="KW-1185">Reference proteome</keyword>
<sequence length="222" mass="25253">MTSYHDLNGPLAAIRELRARDPRVRGVRAILHHHNLHQLHPEDKLEKAIWMNNGCWRAGDVIFLIYIFAAWFFERDRHPTKNNILAVLPKICEKAFNLRSGGRQTSVRLLSASDGKRAEGADCQIYWRPDEPDSYYYHFARLSLRVSQTPKEPSRTNVTLVAAPLQQAQLNQFAPQSPQSIDSISSLEATKIQFYTLSASRSSPRLGSSECFQWWSGESGVS</sequence>
<evidence type="ECO:0000256" key="1">
    <source>
        <dbReference type="SAM" id="Phobius"/>
    </source>
</evidence>
<gene>
    <name evidence="2" type="ORF">IWZ03DRAFT_409458</name>
</gene>
<evidence type="ECO:0000313" key="2">
    <source>
        <dbReference type="EMBL" id="KAK7510321.1"/>
    </source>
</evidence>
<proteinExistence type="predicted"/>
<reference evidence="2 3" key="1">
    <citation type="submission" date="2024-04" db="EMBL/GenBank/DDBJ databases">
        <title>Phyllosticta paracitricarpa is synonymous to the EU quarantine fungus P. citricarpa based on phylogenomic analyses.</title>
        <authorList>
            <consortium name="Lawrence Berkeley National Laboratory"/>
            <person name="Van Ingen-Buijs V.A."/>
            <person name="Van Westerhoven A.C."/>
            <person name="Haridas S."/>
            <person name="Skiadas P."/>
            <person name="Martin F."/>
            <person name="Groenewald J.Z."/>
            <person name="Crous P.W."/>
            <person name="Seidl M.F."/>
        </authorList>
    </citation>
    <scope>NUCLEOTIDE SEQUENCE [LARGE SCALE GENOMIC DNA]</scope>
    <source>
        <strain evidence="2 3">CBS 123371</strain>
    </source>
</reference>
<keyword evidence="1" id="KW-1133">Transmembrane helix</keyword>